<keyword evidence="7" id="KW-1185">Reference proteome</keyword>
<keyword evidence="2" id="KW-1003">Cell membrane</keyword>
<evidence type="ECO:0000256" key="4">
    <source>
        <dbReference type="ARBA" id="ARBA00022989"/>
    </source>
</evidence>
<dbReference type="InterPro" id="IPR043428">
    <property type="entry name" value="LivM-like"/>
</dbReference>
<proteinExistence type="predicted"/>
<evidence type="ECO:0000313" key="7">
    <source>
        <dbReference type="Proteomes" id="UP000675920"/>
    </source>
</evidence>
<feature type="transmembrane region" description="Helical" evidence="6">
    <location>
        <begin position="51"/>
        <end position="70"/>
    </location>
</feature>
<reference evidence="8" key="2">
    <citation type="journal article" date="2008" name="Microbiol. Mol. Biol. Rev.">
        <title>Structure, function, and evolution of bacterial ATP-binding cassette systems.</title>
        <authorList>
            <person name="Davidson A.L."/>
            <person name="Dassa E."/>
            <person name="Orelle C."/>
            <person name="Chen J."/>
        </authorList>
    </citation>
    <scope>NUCLEOTIDE SEQUENCE</scope>
</reference>
<evidence type="ECO:0000313" key="8">
    <source>
        <dbReference type="RefSeq" id="WP_084545016.1"/>
    </source>
</evidence>
<feature type="transmembrane region" description="Helical" evidence="6">
    <location>
        <begin position="77"/>
        <end position="96"/>
    </location>
</feature>
<dbReference type="RefSeq" id="WP_084545016.1">
    <property type="nucleotide sequence ID" value="NZ_AXWS01000013.1"/>
</dbReference>
<feature type="transmembrane region" description="Helical" evidence="6">
    <location>
        <begin position="231"/>
        <end position="250"/>
    </location>
</feature>
<feature type="transmembrane region" description="Helical" evidence="6">
    <location>
        <begin position="270"/>
        <end position="294"/>
    </location>
</feature>
<evidence type="ECO:0000256" key="1">
    <source>
        <dbReference type="ARBA" id="ARBA00004651"/>
    </source>
</evidence>
<reference evidence="8" key="5">
    <citation type="submission" date="2025-08" db="UniProtKB">
        <authorList>
            <consortium name="RefSeq"/>
        </authorList>
    </citation>
    <scope>IDENTIFICATION</scope>
</reference>
<dbReference type="PANTHER" id="PTHR30482">
    <property type="entry name" value="HIGH-AFFINITY BRANCHED-CHAIN AMINO ACID TRANSPORT SYSTEM PERMEASE"/>
    <property type="match status" value="1"/>
</dbReference>
<reference evidence="8" key="4">
    <citation type="journal article" date="2015" name="F1000Prime Rep">
        <title>Structure and mechanism of ABC transporters.</title>
        <authorList>
            <person name="Wilkens S."/>
        </authorList>
    </citation>
    <scope>NUCLEOTIDE SEQUENCE</scope>
</reference>
<feature type="transmembrane region" description="Helical" evidence="6">
    <location>
        <begin position="183"/>
        <end position="201"/>
    </location>
</feature>
<feature type="transmembrane region" description="Helical" evidence="6">
    <location>
        <begin position="131"/>
        <end position="150"/>
    </location>
</feature>
<protein>
    <submittedName>
        <fullName evidence="8">Branched-chain amino acid ABC transporter permease</fullName>
    </submittedName>
</protein>
<dbReference type="OrthoDB" id="9814461at2"/>
<organism evidence="7 8">
    <name type="scientific">Derxia gummosa DSM 723</name>
    <dbReference type="NCBI Taxonomy" id="1121388"/>
    <lineage>
        <taxon>Bacteria</taxon>
        <taxon>Pseudomonadati</taxon>
        <taxon>Pseudomonadota</taxon>
        <taxon>Betaproteobacteria</taxon>
        <taxon>Burkholderiales</taxon>
        <taxon>Alcaligenaceae</taxon>
        <taxon>Derxia</taxon>
    </lineage>
</organism>
<name>A0A8B6XB01_9BURK</name>
<reference evidence="8" key="3">
    <citation type="journal article" date="2014" name="J. Gen. Physiol.">
        <title>Structural diversity of ABC transporters.</title>
        <authorList>
            <person name="ter Beek J."/>
            <person name="Guskov A."/>
            <person name="Slotboom D.J."/>
        </authorList>
    </citation>
    <scope>NUCLEOTIDE SEQUENCE</scope>
</reference>
<dbReference type="PANTHER" id="PTHR30482:SF5">
    <property type="entry name" value="ABC TRANSPORTER PERMEASE PROTEIN"/>
    <property type="match status" value="1"/>
</dbReference>
<comment type="subcellular location">
    <subcellularLocation>
        <location evidence="1">Cell membrane</location>
        <topology evidence="1">Multi-pass membrane protein</topology>
    </subcellularLocation>
</comment>
<dbReference type="GO" id="GO:0005886">
    <property type="term" value="C:plasma membrane"/>
    <property type="evidence" value="ECO:0007669"/>
    <property type="project" value="UniProtKB-SubCell"/>
</dbReference>
<keyword evidence="4 6" id="KW-1133">Transmembrane helix</keyword>
<keyword evidence="5 6" id="KW-0472">Membrane</keyword>
<evidence type="ECO:0000256" key="5">
    <source>
        <dbReference type="ARBA" id="ARBA00023136"/>
    </source>
</evidence>
<dbReference type="Pfam" id="PF02653">
    <property type="entry name" value="BPD_transp_2"/>
    <property type="match status" value="1"/>
</dbReference>
<keyword evidence="3 6" id="KW-0812">Transmembrane</keyword>
<dbReference type="InterPro" id="IPR001851">
    <property type="entry name" value="ABC_transp_permease"/>
</dbReference>
<evidence type="ECO:0000256" key="6">
    <source>
        <dbReference type="SAM" id="Phobius"/>
    </source>
</evidence>
<feature type="transmembrane region" description="Helical" evidence="6">
    <location>
        <begin position="102"/>
        <end position="124"/>
    </location>
</feature>
<sequence length="366" mass="38522">MNRPSLTDAAVVAPPSATRGWRPRPAQLALAGLLAVAWLVVPAVADDYWFSAVLLPFLVLALAGLGLNLLTGYTGQLSVGSAAFMAVGAFATYNFSLRLPGLPLLASLALGGGVAALFGVLVGLPSLRIKGFYLIVSTLAAQFFVQWVFVKFGWFSNYSSSGVITAPKLAVAGIDLSAPAGRYLLTLGVVCVLTLLARNLVRSTTGRHWMAVRDMDTAAASLGIPILRTKLLAFAVSSFYLGVAGALWAFAYLGTVEADGFNLNRSFQVLFIVIIGGLGSLAGSFWGAAFIVLFPIGLSHASDALFAGSIDPGQLENFQRIVFGLLIIGFLVREPDGLARLLHRAADALGRRPRALTGPAPHRRPG</sequence>
<feature type="transmembrane region" description="Helical" evidence="6">
    <location>
        <begin position="28"/>
        <end position="45"/>
    </location>
</feature>
<dbReference type="GO" id="GO:0015658">
    <property type="term" value="F:branched-chain amino acid transmembrane transporter activity"/>
    <property type="evidence" value="ECO:0007669"/>
    <property type="project" value="InterPro"/>
</dbReference>
<accession>A0A8B6XB01</accession>
<reference evidence="8" key="1">
    <citation type="journal article" date="2007" name="Curr. Opin. Struct. Biol.">
        <title>Structure and mechanism of ABC transporter proteins.</title>
        <authorList>
            <person name="Hollenstein K."/>
            <person name="Dawson R.J."/>
            <person name="Locher K.P."/>
        </authorList>
    </citation>
    <scope>NUCLEOTIDE SEQUENCE</scope>
</reference>
<evidence type="ECO:0000256" key="3">
    <source>
        <dbReference type="ARBA" id="ARBA00022692"/>
    </source>
</evidence>
<evidence type="ECO:0000256" key="2">
    <source>
        <dbReference type="ARBA" id="ARBA00022475"/>
    </source>
</evidence>
<dbReference type="Proteomes" id="UP000675920">
    <property type="component" value="Unplaced"/>
</dbReference>
<dbReference type="CDD" id="cd06581">
    <property type="entry name" value="TM_PBP1_LivM_like"/>
    <property type="match status" value="1"/>
</dbReference>
<dbReference type="AlphaFoldDB" id="A0A8B6XB01"/>